<comment type="caution">
    <text evidence="5">Lacks conserved residue(s) required for the propagation of feature annotation.</text>
</comment>
<name>A0A1Z5JWX0_FISSO</name>
<feature type="binding site" evidence="5">
    <location>
        <position position="398"/>
    </location>
    <ligand>
        <name>S-adenosyl-L-methionine</name>
        <dbReference type="ChEBI" id="CHEBI:59789"/>
    </ligand>
</feature>
<sequence length="440" mass="48927">MLSIHVTKRAVCVLCLTVLKTSVSEGFLSAPFKADLLVARCRLLQNPTVRYPPALTIVRSSTESPQITTISTRYLVVDALLTKKSSDPIEQLSRHPQFVTLSTRDRAFCRRLLTTVQRRKGQIEKVLDHCQTQKNRRTKEECLLQTVLAVGAAQLLFLETPAHAAVKETVDVLRMNFKDRKAISETKIKFVNALLRRLSREGPTLLAECSSVEDNAAPWLIESWKKAWGEEATHKILEASMVESPRCITVKGYIPGQSKSVLEEIAGTFENATILPQGSIRIDHPPSGPISDWPGYEEGTWWLQDVAATIPAMALYQELSRKGSAQGQHVVDLCASPGGKTAQLSSYGFGSVTAVEISNRRSKRLKENKERLNMDWDIHIADASQWQTDQKIQGILADVPCTATGTASKRPDVLRRDASYDDLLQTQLDITCHAIDNLLD</sequence>
<evidence type="ECO:0000259" key="7">
    <source>
        <dbReference type="PROSITE" id="PS51686"/>
    </source>
</evidence>
<protein>
    <recommendedName>
        <fullName evidence="7">SAM-dependent MTase RsmB/NOP-type domain-containing protein</fullName>
    </recommendedName>
</protein>
<accession>A0A1Z5JWX0</accession>
<gene>
    <name evidence="8" type="ORF">FisN_10Hu287</name>
</gene>
<dbReference type="InParanoid" id="A0A1Z5JWX0"/>
<dbReference type="Pfam" id="PF01029">
    <property type="entry name" value="NusB"/>
    <property type="match status" value="1"/>
</dbReference>
<organism evidence="8 9">
    <name type="scientific">Fistulifera solaris</name>
    <name type="common">Oleaginous diatom</name>
    <dbReference type="NCBI Taxonomy" id="1519565"/>
    <lineage>
        <taxon>Eukaryota</taxon>
        <taxon>Sar</taxon>
        <taxon>Stramenopiles</taxon>
        <taxon>Ochrophyta</taxon>
        <taxon>Bacillariophyta</taxon>
        <taxon>Bacillariophyceae</taxon>
        <taxon>Bacillariophycidae</taxon>
        <taxon>Naviculales</taxon>
        <taxon>Naviculaceae</taxon>
        <taxon>Fistulifera</taxon>
    </lineage>
</organism>
<dbReference type="SUPFAM" id="SSF53335">
    <property type="entry name" value="S-adenosyl-L-methionine-dependent methyltransferases"/>
    <property type="match status" value="1"/>
</dbReference>
<feature type="domain" description="SAM-dependent MTase RsmB/NOP-type" evidence="7">
    <location>
        <begin position="236"/>
        <end position="440"/>
    </location>
</feature>
<dbReference type="InterPro" id="IPR035926">
    <property type="entry name" value="NusB-like_sf"/>
</dbReference>
<dbReference type="SUPFAM" id="SSF48013">
    <property type="entry name" value="NusB-like"/>
    <property type="match status" value="1"/>
</dbReference>
<feature type="binding site" evidence="5">
    <location>
        <position position="382"/>
    </location>
    <ligand>
        <name>S-adenosyl-L-methionine</name>
        <dbReference type="ChEBI" id="CHEBI:59789"/>
    </ligand>
</feature>
<dbReference type="OrthoDB" id="4418812at2759"/>
<comment type="similarity">
    <text evidence="5">Belongs to the class I-like SAM-binding methyltransferase superfamily. RsmB/NOP family.</text>
</comment>
<dbReference type="Proteomes" id="UP000198406">
    <property type="component" value="Unassembled WGS sequence"/>
</dbReference>
<evidence type="ECO:0000313" key="8">
    <source>
        <dbReference type="EMBL" id="GAX18514.1"/>
    </source>
</evidence>
<reference evidence="8 9" key="1">
    <citation type="journal article" date="2015" name="Plant Cell">
        <title>Oil accumulation by the oleaginous diatom Fistulifera solaris as revealed by the genome and transcriptome.</title>
        <authorList>
            <person name="Tanaka T."/>
            <person name="Maeda Y."/>
            <person name="Veluchamy A."/>
            <person name="Tanaka M."/>
            <person name="Abida H."/>
            <person name="Marechal E."/>
            <person name="Bowler C."/>
            <person name="Muto M."/>
            <person name="Sunaga Y."/>
            <person name="Tanaka M."/>
            <person name="Yoshino T."/>
            <person name="Taniguchi T."/>
            <person name="Fukuda Y."/>
            <person name="Nemoto M."/>
            <person name="Matsumoto M."/>
            <person name="Wong P.S."/>
            <person name="Aburatani S."/>
            <person name="Fujibuchi W."/>
        </authorList>
    </citation>
    <scope>NUCLEOTIDE SEQUENCE [LARGE SCALE GENOMIC DNA]</scope>
    <source>
        <strain evidence="8 9">JPCC DA0580</strain>
    </source>
</reference>
<feature type="signal peptide" evidence="6">
    <location>
        <begin position="1"/>
        <end position="26"/>
    </location>
</feature>
<proteinExistence type="inferred from homology"/>
<evidence type="ECO:0000256" key="2">
    <source>
        <dbReference type="ARBA" id="ARBA00022679"/>
    </source>
</evidence>
<dbReference type="PANTHER" id="PTHR22807:SF30">
    <property type="entry name" value="28S RRNA (CYTOSINE(4447)-C(5))-METHYLTRANSFERASE-RELATED"/>
    <property type="match status" value="1"/>
</dbReference>
<dbReference type="AlphaFoldDB" id="A0A1Z5JWX0"/>
<keyword evidence="9" id="KW-1185">Reference proteome</keyword>
<dbReference type="PANTHER" id="PTHR22807">
    <property type="entry name" value="NOP2 YEAST -RELATED NOL1/NOP2/FMU SUN DOMAIN-CONTAINING"/>
    <property type="match status" value="1"/>
</dbReference>
<dbReference type="InterPro" id="IPR023267">
    <property type="entry name" value="RCMT"/>
</dbReference>
<keyword evidence="3 5" id="KW-0949">S-adenosyl-L-methionine</keyword>
<dbReference type="PRINTS" id="PR02008">
    <property type="entry name" value="RCMTFAMILY"/>
</dbReference>
<keyword evidence="6" id="KW-0732">Signal</keyword>
<dbReference type="GO" id="GO:0006355">
    <property type="term" value="P:regulation of DNA-templated transcription"/>
    <property type="evidence" value="ECO:0007669"/>
    <property type="project" value="InterPro"/>
</dbReference>
<dbReference type="Gene3D" id="1.10.940.10">
    <property type="entry name" value="NusB-like"/>
    <property type="match status" value="1"/>
</dbReference>
<feature type="chain" id="PRO_5012170544" description="SAM-dependent MTase RsmB/NOP-type domain-containing protein" evidence="6">
    <location>
        <begin position="27"/>
        <end position="440"/>
    </location>
</feature>
<dbReference type="PROSITE" id="PS51686">
    <property type="entry name" value="SAM_MT_RSMB_NOP"/>
    <property type="match status" value="1"/>
</dbReference>
<evidence type="ECO:0000256" key="4">
    <source>
        <dbReference type="ARBA" id="ARBA00022884"/>
    </source>
</evidence>
<keyword evidence="4 5" id="KW-0694">RNA-binding</keyword>
<comment type="caution">
    <text evidence="8">The sequence shown here is derived from an EMBL/GenBank/DDBJ whole genome shotgun (WGS) entry which is preliminary data.</text>
</comment>
<feature type="binding site" evidence="5">
    <location>
        <position position="356"/>
    </location>
    <ligand>
        <name>S-adenosyl-L-methionine</name>
        <dbReference type="ChEBI" id="CHEBI:59789"/>
    </ligand>
</feature>
<keyword evidence="1 5" id="KW-0489">Methyltransferase</keyword>
<evidence type="ECO:0000256" key="3">
    <source>
        <dbReference type="ARBA" id="ARBA00022691"/>
    </source>
</evidence>
<dbReference type="InterPro" id="IPR006027">
    <property type="entry name" value="NusB_RsmB_TIM44"/>
</dbReference>
<evidence type="ECO:0000256" key="1">
    <source>
        <dbReference type="ARBA" id="ARBA00022603"/>
    </source>
</evidence>
<keyword evidence="2 5" id="KW-0808">Transferase</keyword>
<dbReference type="GO" id="GO:0003723">
    <property type="term" value="F:RNA binding"/>
    <property type="evidence" value="ECO:0007669"/>
    <property type="project" value="UniProtKB-UniRule"/>
</dbReference>
<dbReference type="GO" id="GO:0001510">
    <property type="term" value="P:RNA methylation"/>
    <property type="evidence" value="ECO:0007669"/>
    <property type="project" value="InterPro"/>
</dbReference>
<dbReference type="EMBL" id="BDSP01000131">
    <property type="protein sequence ID" value="GAX18514.1"/>
    <property type="molecule type" value="Genomic_DNA"/>
</dbReference>
<dbReference type="InterPro" id="IPR029063">
    <property type="entry name" value="SAM-dependent_MTases_sf"/>
</dbReference>
<dbReference type="InterPro" id="IPR049560">
    <property type="entry name" value="MeTrfase_RsmB-F_NOP2_cat"/>
</dbReference>
<evidence type="ECO:0000256" key="6">
    <source>
        <dbReference type="SAM" id="SignalP"/>
    </source>
</evidence>
<evidence type="ECO:0000313" key="9">
    <source>
        <dbReference type="Proteomes" id="UP000198406"/>
    </source>
</evidence>
<dbReference type="InterPro" id="IPR001678">
    <property type="entry name" value="MeTrfase_RsmB-F_NOP2_dom"/>
</dbReference>
<dbReference type="Pfam" id="PF01189">
    <property type="entry name" value="Methyltr_RsmB-F"/>
    <property type="match status" value="1"/>
</dbReference>
<dbReference type="GO" id="GO:0008173">
    <property type="term" value="F:RNA methyltransferase activity"/>
    <property type="evidence" value="ECO:0007669"/>
    <property type="project" value="InterPro"/>
</dbReference>
<dbReference type="Gene3D" id="3.40.50.150">
    <property type="entry name" value="Vaccinia Virus protein VP39"/>
    <property type="match status" value="1"/>
</dbReference>
<evidence type="ECO:0000256" key="5">
    <source>
        <dbReference type="PROSITE-ProRule" id="PRU01023"/>
    </source>
</evidence>
<dbReference type="CDD" id="cd02440">
    <property type="entry name" value="AdoMet_MTases"/>
    <property type="match status" value="1"/>
</dbReference>